<evidence type="ECO:0000313" key="2">
    <source>
        <dbReference type="Proteomes" id="UP001500767"/>
    </source>
</evidence>
<evidence type="ECO:0008006" key="3">
    <source>
        <dbReference type="Google" id="ProtNLM"/>
    </source>
</evidence>
<sequence length="134" mass="14619">MWRRGGDHWILPIEGQLVTQLRFDYGLTFLFEEGLDVRVEQAFVLHRAGDEDLLMDPEGDHELLAPVLRLGRATVMGGLAFDDGRLELTFAEGSRLSVPSSDQYEAWQLNGPGGVLVVSVGAGALVTWGLGAQP</sequence>
<evidence type="ECO:0000313" key="1">
    <source>
        <dbReference type="EMBL" id="GAA3570359.1"/>
    </source>
</evidence>
<dbReference type="Pfam" id="PF19686">
    <property type="entry name" value="DUF6188"/>
    <property type="match status" value="1"/>
</dbReference>
<protein>
    <recommendedName>
        <fullName evidence="3">Mannose-6-phosphate isomerase, cupin superfamily</fullName>
    </recommendedName>
</protein>
<accession>A0ABP6XPY7</accession>
<organism evidence="1 2">
    <name type="scientific">Microlunatus spumicola</name>
    <dbReference type="NCBI Taxonomy" id="81499"/>
    <lineage>
        <taxon>Bacteria</taxon>
        <taxon>Bacillati</taxon>
        <taxon>Actinomycetota</taxon>
        <taxon>Actinomycetes</taxon>
        <taxon>Propionibacteriales</taxon>
        <taxon>Propionibacteriaceae</taxon>
        <taxon>Microlunatus</taxon>
    </lineage>
</organism>
<proteinExistence type="predicted"/>
<reference evidence="2" key="1">
    <citation type="journal article" date="2019" name="Int. J. Syst. Evol. Microbiol.">
        <title>The Global Catalogue of Microorganisms (GCM) 10K type strain sequencing project: providing services to taxonomists for standard genome sequencing and annotation.</title>
        <authorList>
            <consortium name="The Broad Institute Genomics Platform"/>
            <consortium name="The Broad Institute Genome Sequencing Center for Infectious Disease"/>
            <person name="Wu L."/>
            <person name="Ma J."/>
        </authorList>
    </citation>
    <scope>NUCLEOTIDE SEQUENCE [LARGE SCALE GENOMIC DNA]</scope>
    <source>
        <strain evidence="2">JCM 16540</strain>
    </source>
</reference>
<dbReference type="EMBL" id="BAAAYR010000004">
    <property type="protein sequence ID" value="GAA3570359.1"/>
    <property type="molecule type" value="Genomic_DNA"/>
</dbReference>
<gene>
    <name evidence="1" type="ORF">GCM10022197_28460</name>
</gene>
<keyword evidence="2" id="KW-1185">Reference proteome</keyword>
<dbReference type="InterPro" id="IPR046179">
    <property type="entry name" value="DUF6188"/>
</dbReference>
<name>A0ABP6XPY7_9ACTN</name>
<comment type="caution">
    <text evidence="1">The sequence shown here is derived from an EMBL/GenBank/DDBJ whole genome shotgun (WGS) entry which is preliminary data.</text>
</comment>
<dbReference type="Proteomes" id="UP001500767">
    <property type="component" value="Unassembled WGS sequence"/>
</dbReference>